<sequence>MGGVLSIHHKLILQFNNQFQQMESAQDRLILYNLAHDTKSYQVSIKLAHQLRPHSQMTALLYVKDYMKEKLGADELQLNFDKEGNLTNEEEILEQTVIDQVFVKIVQIEKAGQKKRVLAQESFGGIGGGQSSPKFGSGSGSSTATETTTETKVRTSSSTSGDAKDLLDNLEIDVAAKKEKEEAKLQTDVPRSPFM</sequence>
<proteinExistence type="predicted"/>
<evidence type="ECO:0000256" key="1">
    <source>
        <dbReference type="SAM" id="MobiDB-lite"/>
    </source>
</evidence>
<keyword evidence="3" id="KW-1185">Reference proteome</keyword>
<gene>
    <name evidence="2" type="ORF">FGO68_gene15986</name>
</gene>
<dbReference type="AlphaFoldDB" id="A0A8J8NG77"/>
<feature type="region of interest" description="Disordered" evidence="1">
    <location>
        <begin position="128"/>
        <end position="165"/>
    </location>
</feature>
<name>A0A8J8NG77_HALGN</name>
<dbReference type="EMBL" id="RRYP01018144">
    <property type="protein sequence ID" value="TNV73765.1"/>
    <property type="molecule type" value="Genomic_DNA"/>
</dbReference>
<evidence type="ECO:0000313" key="2">
    <source>
        <dbReference type="EMBL" id="TNV73765.1"/>
    </source>
</evidence>
<reference evidence="2" key="1">
    <citation type="submission" date="2019-06" db="EMBL/GenBank/DDBJ databases">
        <authorList>
            <person name="Zheng W."/>
        </authorList>
    </citation>
    <scope>NUCLEOTIDE SEQUENCE</scope>
    <source>
        <strain evidence="2">QDHG01</strain>
    </source>
</reference>
<accession>A0A8J8NG77</accession>
<organism evidence="2 3">
    <name type="scientific">Halteria grandinella</name>
    <dbReference type="NCBI Taxonomy" id="5974"/>
    <lineage>
        <taxon>Eukaryota</taxon>
        <taxon>Sar</taxon>
        <taxon>Alveolata</taxon>
        <taxon>Ciliophora</taxon>
        <taxon>Intramacronucleata</taxon>
        <taxon>Spirotrichea</taxon>
        <taxon>Stichotrichia</taxon>
        <taxon>Sporadotrichida</taxon>
        <taxon>Halteriidae</taxon>
        <taxon>Halteria</taxon>
    </lineage>
</organism>
<dbReference type="Proteomes" id="UP000785679">
    <property type="component" value="Unassembled WGS sequence"/>
</dbReference>
<comment type="caution">
    <text evidence="2">The sequence shown here is derived from an EMBL/GenBank/DDBJ whole genome shotgun (WGS) entry which is preliminary data.</text>
</comment>
<evidence type="ECO:0000313" key="3">
    <source>
        <dbReference type="Proteomes" id="UP000785679"/>
    </source>
</evidence>
<protein>
    <submittedName>
        <fullName evidence="2">Uncharacterized protein</fullName>
    </submittedName>
</protein>
<feature type="compositionally biased region" description="Low complexity" evidence="1">
    <location>
        <begin position="131"/>
        <end position="160"/>
    </location>
</feature>